<dbReference type="OMA" id="YIRCNQL"/>
<keyword evidence="3" id="KW-1185">Reference proteome</keyword>
<dbReference type="Proteomes" id="UP000016933">
    <property type="component" value="Unassembled WGS sequence"/>
</dbReference>
<dbReference type="AlphaFoldDB" id="N1PBK1"/>
<dbReference type="PANTHER" id="PTHR15955">
    <property type="entry name" value="RWD DOMAIN CONTAINING PROTEIN 2"/>
    <property type="match status" value="1"/>
</dbReference>
<dbReference type="PIRSF" id="PIRSF038021">
    <property type="entry name" value="UCP038021_RWDD2"/>
    <property type="match status" value="1"/>
</dbReference>
<dbReference type="PANTHER" id="PTHR15955:SF10">
    <property type="entry name" value="DUF1115 DOMAIN PROTEIN (AFU_ORTHOLOGUE AFUA_5G14750)"/>
    <property type="match status" value="1"/>
</dbReference>
<organism evidence="2 3">
    <name type="scientific">Dothistroma septosporum (strain NZE10 / CBS 128990)</name>
    <name type="common">Red band needle blight fungus</name>
    <name type="synonym">Mycosphaerella pini</name>
    <dbReference type="NCBI Taxonomy" id="675120"/>
    <lineage>
        <taxon>Eukaryota</taxon>
        <taxon>Fungi</taxon>
        <taxon>Dikarya</taxon>
        <taxon>Ascomycota</taxon>
        <taxon>Pezizomycotina</taxon>
        <taxon>Dothideomycetes</taxon>
        <taxon>Dothideomycetidae</taxon>
        <taxon>Mycosphaerellales</taxon>
        <taxon>Mycosphaerellaceae</taxon>
        <taxon>Dothistroma</taxon>
    </lineage>
</organism>
<accession>N1PBK1</accession>
<protein>
    <recommendedName>
        <fullName evidence="1">Small nuclear ribonucleoprotein Prp3 C-terminal domain-containing protein</fullName>
    </recommendedName>
</protein>
<dbReference type="eggNOG" id="ENOG502S0MQ">
    <property type="taxonomic scope" value="Eukaryota"/>
</dbReference>
<name>N1PBK1_DOTSN</name>
<dbReference type="EMBL" id="KB446547">
    <property type="protein sequence ID" value="EME38201.1"/>
    <property type="molecule type" value="Genomic_DNA"/>
</dbReference>
<reference evidence="2 3" key="2">
    <citation type="journal article" date="2012" name="PLoS Pathog.">
        <title>Diverse lifestyles and strategies of plant pathogenesis encoded in the genomes of eighteen Dothideomycetes fungi.</title>
        <authorList>
            <person name="Ohm R.A."/>
            <person name="Feau N."/>
            <person name="Henrissat B."/>
            <person name="Schoch C.L."/>
            <person name="Horwitz B.A."/>
            <person name="Barry K.W."/>
            <person name="Condon B.J."/>
            <person name="Copeland A.C."/>
            <person name="Dhillon B."/>
            <person name="Glaser F."/>
            <person name="Hesse C.N."/>
            <person name="Kosti I."/>
            <person name="LaButti K."/>
            <person name="Lindquist E.A."/>
            <person name="Lucas S."/>
            <person name="Salamov A.A."/>
            <person name="Bradshaw R.E."/>
            <person name="Ciuffetti L."/>
            <person name="Hamelin R.C."/>
            <person name="Kema G.H.J."/>
            <person name="Lawrence C."/>
            <person name="Scott J.A."/>
            <person name="Spatafora J.W."/>
            <person name="Turgeon B.G."/>
            <person name="de Wit P.J.G.M."/>
            <person name="Zhong S."/>
            <person name="Goodwin S.B."/>
            <person name="Grigoriev I.V."/>
        </authorList>
    </citation>
    <scope>NUCLEOTIDE SEQUENCE [LARGE SCALE GENOMIC DNA]</scope>
    <source>
        <strain evidence="3">NZE10 / CBS 128990</strain>
    </source>
</reference>
<gene>
    <name evidence="2" type="ORF">DOTSEDRAFT_140495</name>
</gene>
<feature type="non-terminal residue" evidence="2">
    <location>
        <position position="1"/>
    </location>
</feature>
<evidence type="ECO:0000313" key="3">
    <source>
        <dbReference type="Proteomes" id="UP000016933"/>
    </source>
</evidence>
<dbReference type="InterPro" id="IPR059181">
    <property type="entry name" value="RWDD2A-B_C"/>
</dbReference>
<dbReference type="Pfam" id="PF06544">
    <property type="entry name" value="Prp3_C"/>
    <property type="match status" value="1"/>
</dbReference>
<dbReference type="STRING" id="675120.N1PBK1"/>
<dbReference type="InterPro" id="IPR016135">
    <property type="entry name" value="UBQ-conjugating_enzyme/RWD"/>
</dbReference>
<feature type="domain" description="Small nuclear ribonucleoprotein Prp3 C-terminal" evidence="1">
    <location>
        <begin position="162"/>
        <end position="237"/>
    </location>
</feature>
<proteinExistence type="predicted"/>
<evidence type="ECO:0000313" key="2">
    <source>
        <dbReference type="EMBL" id="EME38201.1"/>
    </source>
</evidence>
<dbReference type="OrthoDB" id="432412at2759"/>
<dbReference type="InterPro" id="IPR017359">
    <property type="entry name" value="Phi-like"/>
</dbReference>
<dbReference type="InterPro" id="IPR010541">
    <property type="entry name" value="Prp3_C"/>
</dbReference>
<dbReference type="HOGENOM" id="CLU_064566_0_0_1"/>
<dbReference type="Gene3D" id="3.10.110.10">
    <property type="entry name" value="Ubiquitin Conjugating Enzyme"/>
    <property type="match status" value="1"/>
</dbReference>
<reference evidence="3" key="1">
    <citation type="journal article" date="2012" name="PLoS Genet.">
        <title>The genomes of the fungal plant pathogens Cladosporium fulvum and Dothistroma septosporum reveal adaptation to different hosts and lifestyles but also signatures of common ancestry.</title>
        <authorList>
            <person name="de Wit P.J.G.M."/>
            <person name="van der Burgt A."/>
            <person name="Oekmen B."/>
            <person name="Stergiopoulos I."/>
            <person name="Abd-Elsalam K.A."/>
            <person name="Aerts A.L."/>
            <person name="Bahkali A.H."/>
            <person name="Beenen H.G."/>
            <person name="Chettri P."/>
            <person name="Cox M.P."/>
            <person name="Datema E."/>
            <person name="de Vries R.P."/>
            <person name="Dhillon B."/>
            <person name="Ganley A.R."/>
            <person name="Griffiths S.A."/>
            <person name="Guo Y."/>
            <person name="Hamelin R.C."/>
            <person name="Henrissat B."/>
            <person name="Kabir M.S."/>
            <person name="Jashni M.K."/>
            <person name="Kema G."/>
            <person name="Klaubauf S."/>
            <person name="Lapidus A."/>
            <person name="Levasseur A."/>
            <person name="Lindquist E."/>
            <person name="Mehrabi R."/>
            <person name="Ohm R.A."/>
            <person name="Owen T.J."/>
            <person name="Salamov A."/>
            <person name="Schwelm A."/>
            <person name="Schijlen E."/>
            <person name="Sun H."/>
            <person name="van den Burg H.A."/>
            <person name="van Ham R.C.H.J."/>
            <person name="Zhang S."/>
            <person name="Goodwin S.B."/>
            <person name="Grigoriev I.V."/>
            <person name="Collemare J."/>
            <person name="Bradshaw R.E."/>
        </authorList>
    </citation>
    <scope>NUCLEOTIDE SEQUENCE [LARGE SCALE GENOMIC DNA]</scope>
    <source>
        <strain evidence="3">NZE10 / CBS 128990</strain>
    </source>
</reference>
<sequence length="285" mass="31874">SMASVLSAETLEPQLDQIELLRAMYSPEELITDDDIDELLACCRAWCEDPECTMPTVPEEICMRLTLPVGDNEQKQISMDILIPMKASGSGCGPTTSRVRPVQPSWLTRAETAQLSANIPSDDILSSIEHIRDQATLYLTALTEPNVIINNTPPTPLVRVYFYFPSISTRQKRNDLITTAPTYSLTGFLLAGKPGILCLEGGAQDIDDYMKYIKTESWGDIPSQHKKVSERHRETKDVERKFGGMEEITDIIEKRGERGNRGDMRALEAWLVERGLEGVVGRVLM</sequence>
<evidence type="ECO:0000259" key="1">
    <source>
        <dbReference type="Pfam" id="PF06544"/>
    </source>
</evidence>
<dbReference type="CDD" id="cd24163">
    <property type="entry name" value="RWDD2_C"/>
    <property type="match status" value="1"/>
</dbReference>
<dbReference type="SUPFAM" id="SSF54495">
    <property type="entry name" value="UBC-like"/>
    <property type="match status" value="1"/>
</dbReference>